<evidence type="ECO:0008006" key="4">
    <source>
        <dbReference type="Google" id="ProtNLM"/>
    </source>
</evidence>
<dbReference type="EMBL" id="BOMV01000001">
    <property type="protein sequence ID" value="GIE92796.1"/>
    <property type="molecule type" value="Genomic_DNA"/>
</dbReference>
<dbReference type="RefSeq" id="WP_203778540.1">
    <property type="nucleotide sequence ID" value="NZ_BOMV01000001.1"/>
</dbReference>
<protein>
    <recommendedName>
        <fullName evidence="4">DUF4360 domain-containing protein</fullName>
    </recommendedName>
</protein>
<evidence type="ECO:0000313" key="2">
    <source>
        <dbReference type="EMBL" id="GIE92796.1"/>
    </source>
</evidence>
<proteinExistence type="predicted"/>
<comment type="caution">
    <text evidence="2">The sequence shown here is derived from an EMBL/GenBank/DDBJ whole genome shotgun (WGS) entry which is preliminary data.</text>
</comment>
<dbReference type="InterPro" id="IPR025649">
    <property type="entry name" value="DUF4360"/>
</dbReference>
<reference evidence="2" key="1">
    <citation type="submission" date="2021-01" db="EMBL/GenBank/DDBJ databases">
        <title>Whole genome shotgun sequence of Actinoplanes rishiriensis NBRC 108556.</title>
        <authorList>
            <person name="Komaki H."/>
            <person name="Tamura T."/>
        </authorList>
    </citation>
    <scope>NUCLEOTIDE SEQUENCE</scope>
    <source>
        <strain evidence="2">NBRC 108556</strain>
    </source>
</reference>
<evidence type="ECO:0000313" key="3">
    <source>
        <dbReference type="Proteomes" id="UP000636960"/>
    </source>
</evidence>
<accession>A0A919MMB7</accession>
<sequence>MLQEIATAGIMFLSSLAAPAGPAVQFAPPPDKIVIGVASANGSGCPDKSAEVQVSGDNTAFTVIYSEYQAQVGVGAEPDEFRRNCQLILNVHVPQGYTFAIAKTDYRGFARLAAGAWAYQQANYYFQGDSHTAKARHNFKGYFDNDWQTTDLVGIEALVWAKCGAKRFFNINTELRVGVGTSDPKTTTSLITMDSTDTEISTIFHLAWKKC</sequence>
<dbReference type="AlphaFoldDB" id="A0A919MMB7"/>
<gene>
    <name evidence="2" type="ORF">Ari01nite_02610</name>
</gene>
<dbReference type="PANTHER" id="PTHR38847:SF1">
    <property type="entry name" value="PSEUDOURIDINE SYNTHASE RSUA_RLUA-LIKE DOMAIN-CONTAINING PROTEIN"/>
    <property type="match status" value="1"/>
</dbReference>
<feature type="signal peptide" evidence="1">
    <location>
        <begin position="1"/>
        <end position="17"/>
    </location>
</feature>
<dbReference type="Proteomes" id="UP000636960">
    <property type="component" value="Unassembled WGS sequence"/>
</dbReference>
<evidence type="ECO:0000256" key="1">
    <source>
        <dbReference type="SAM" id="SignalP"/>
    </source>
</evidence>
<feature type="chain" id="PRO_5039073155" description="DUF4360 domain-containing protein" evidence="1">
    <location>
        <begin position="18"/>
        <end position="211"/>
    </location>
</feature>
<dbReference type="PANTHER" id="PTHR38847">
    <property type="match status" value="1"/>
</dbReference>
<keyword evidence="3" id="KW-1185">Reference proteome</keyword>
<name>A0A919MMB7_9ACTN</name>
<organism evidence="2 3">
    <name type="scientific">Paractinoplanes rishiriensis</name>
    <dbReference type="NCBI Taxonomy" id="1050105"/>
    <lineage>
        <taxon>Bacteria</taxon>
        <taxon>Bacillati</taxon>
        <taxon>Actinomycetota</taxon>
        <taxon>Actinomycetes</taxon>
        <taxon>Micromonosporales</taxon>
        <taxon>Micromonosporaceae</taxon>
        <taxon>Paractinoplanes</taxon>
    </lineage>
</organism>
<dbReference type="Pfam" id="PF14273">
    <property type="entry name" value="DUF4360"/>
    <property type="match status" value="1"/>
</dbReference>
<keyword evidence="1" id="KW-0732">Signal</keyword>